<dbReference type="InterPro" id="IPR018356">
    <property type="entry name" value="Tscrpt_reg_HTH_DeoR_CS"/>
</dbReference>
<sequence>MIPDQRREVLLRELRAHQVLSVAQLTELLGVSHMTVRRDIGALEDAGRLVSVPGGARIASQVAREPTFEEKSLVERQQKLAMARCVADRVRDHTAVYLDAGTTTRELLPHLRELTGVTVVTNDFPIAMEAMELGGLEIIHVGGHVDRVNRSSVGALAAATLDRIAIDVAFISTAVWDLDHGVTTPSEAKVVVKQAAITAARTSILMASSSKFGSFGMYRIAALDAFDAVITDWGLGVEESQRLRSAGVRLEEAGEP</sequence>
<dbReference type="InterPro" id="IPR036390">
    <property type="entry name" value="WH_DNA-bd_sf"/>
</dbReference>
<dbReference type="SMART" id="SM01134">
    <property type="entry name" value="DeoRC"/>
    <property type="match status" value="1"/>
</dbReference>
<comment type="caution">
    <text evidence="5">The sequence shown here is derived from an EMBL/GenBank/DDBJ whole genome shotgun (WGS) entry which is preliminary data.</text>
</comment>
<evidence type="ECO:0000313" key="5">
    <source>
        <dbReference type="EMBL" id="MBO2990540.1"/>
    </source>
</evidence>
<dbReference type="Pfam" id="PF08220">
    <property type="entry name" value="HTH_DeoR"/>
    <property type="match status" value="1"/>
</dbReference>
<proteinExistence type="predicted"/>
<dbReference type="PROSITE" id="PS51000">
    <property type="entry name" value="HTH_DEOR_2"/>
    <property type="match status" value="1"/>
</dbReference>
<dbReference type="Pfam" id="PF00455">
    <property type="entry name" value="DeoRC"/>
    <property type="match status" value="1"/>
</dbReference>
<dbReference type="GO" id="GO:0003700">
    <property type="term" value="F:DNA-binding transcription factor activity"/>
    <property type="evidence" value="ECO:0007669"/>
    <property type="project" value="InterPro"/>
</dbReference>
<evidence type="ECO:0000256" key="1">
    <source>
        <dbReference type="ARBA" id="ARBA00023015"/>
    </source>
</evidence>
<dbReference type="InterPro" id="IPR036388">
    <property type="entry name" value="WH-like_DNA-bd_sf"/>
</dbReference>
<keyword evidence="3" id="KW-0804">Transcription</keyword>
<dbReference type="SUPFAM" id="SSF100950">
    <property type="entry name" value="NagB/RpiA/CoA transferase-like"/>
    <property type="match status" value="1"/>
</dbReference>
<evidence type="ECO:0000259" key="4">
    <source>
        <dbReference type="PROSITE" id="PS51000"/>
    </source>
</evidence>
<keyword evidence="6" id="KW-1185">Reference proteome</keyword>
<evidence type="ECO:0000256" key="3">
    <source>
        <dbReference type="ARBA" id="ARBA00023163"/>
    </source>
</evidence>
<reference evidence="5" key="1">
    <citation type="submission" date="2021-03" db="EMBL/GenBank/DDBJ databases">
        <title>Leucobacter chromiisoli sp. nov., isolated from chromium-containing soil of chemical plant.</title>
        <authorList>
            <person name="Xu Z."/>
        </authorList>
    </citation>
    <scope>NUCLEOTIDE SEQUENCE</scope>
    <source>
        <strain evidence="5">K 70/01</strain>
    </source>
</reference>
<feature type="domain" description="HTH deoR-type" evidence="4">
    <location>
        <begin position="3"/>
        <end position="58"/>
    </location>
</feature>
<dbReference type="PROSITE" id="PS00894">
    <property type="entry name" value="HTH_DEOR_1"/>
    <property type="match status" value="1"/>
</dbReference>
<evidence type="ECO:0000256" key="2">
    <source>
        <dbReference type="ARBA" id="ARBA00023125"/>
    </source>
</evidence>
<keyword evidence="2" id="KW-0238">DNA-binding</keyword>
<dbReference type="InterPro" id="IPR037171">
    <property type="entry name" value="NagB/RpiA_transferase-like"/>
</dbReference>
<dbReference type="PANTHER" id="PTHR30363">
    <property type="entry name" value="HTH-TYPE TRANSCRIPTIONAL REGULATOR SRLR-RELATED"/>
    <property type="match status" value="1"/>
</dbReference>
<keyword evidence="1" id="KW-0805">Transcription regulation</keyword>
<accession>A0A939TV85</accession>
<dbReference type="AlphaFoldDB" id="A0A939TV85"/>
<protein>
    <submittedName>
        <fullName evidence="5">DeoR/GlpR transcriptional regulator</fullName>
    </submittedName>
</protein>
<dbReference type="InterPro" id="IPR050313">
    <property type="entry name" value="Carb_Metab_HTH_regulators"/>
</dbReference>
<dbReference type="SUPFAM" id="SSF46785">
    <property type="entry name" value="Winged helix' DNA-binding domain"/>
    <property type="match status" value="1"/>
</dbReference>
<dbReference type="PANTHER" id="PTHR30363:SF58">
    <property type="entry name" value="REGULATORY PROTEIN, DEOR FAMILY"/>
    <property type="match status" value="1"/>
</dbReference>
<dbReference type="SMART" id="SM00420">
    <property type="entry name" value="HTH_DEOR"/>
    <property type="match status" value="1"/>
</dbReference>
<gene>
    <name evidence="5" type="ORF">J4H85_11100</name>
</gene>
<dbReference type="InterPro" id="IPR001034">
    <property type="entry name" value="DeoR_HTH"/>
</dbReference>
<dbReference type="GO" id="GO:0003677">
    <property type="term" value="F:DNA binding"/>
    <property type="evidence" value="ECO:0007669"/>
    <property type="project" value="UniProtKB-KW"/>
</dbReference>
<evidence type="ECO:0000313" key="6">
    <source>
        <dbReference type="Proteomes" id="UP000668403"/>
    </source>
</evidence>
<dbReference type="PRINTS" id="PR00037">
    <property type="entry name" value="HTHLACR"/>
</dbReference>
<organism evidence="5 6">
    <name type="scientific">Leucobacter tardus</name>
    <dbReference type="NCBI Taxonomy" id="501483"/>
    <lineage>
        <taxon>Bacteria</taxon>
        <taxon>Bacillati</taxon>
        <taxon>Actinomycetota</taxon>
        <taxon>Actinomycetes</taxon>
        <taxon>Micrococcales</taxon>
        <taxon>Microbacteriaceae</taxon>
        <taxon>Leucobacter</taxon>
    </lineage>
</organism>
<dbReference type="Gene3D" id="3.40.50.1360">
    <property type="match status" value="1"/>
</dbReference>
<dbReference type="InterPro" id="IPR014036">
    <property type="entry name" value="DeoR-like_C"/>
</dbReference>
<dbReference type="EMBL" id="JAGFBF010000005">
    <property type="protein sequence ID" value="MBO2990540.1"/>
    <property type="molecule type" value="Genomic_DNA"/>
</dbReference>
<name>A0A939TV85_9MICO</name>
<dbReference type="Proteomes" id="UP000668403">
    <property type="component" value="Unassembled WGS sequence"/>
</dbReference>
<dbReference type="Gene3D" id="1.10.10.10">
    <property type="entry name" value="Winged helix-like DNA-binding domain superfamily/Winged helix DNA-binding domain"/>
    <property type="match status" value="1"/>
</dbReference>